<organism evidence="8 9">
    <name type="scientific">Streptodolium elevatio</name>
    <dbReference type="NCBI Taxonomy" id="3157996"/>
    <lineage>
        <taxon>Bacteria</taxon>
        <taxon>Bacillati</taxon>
        <taxon>Actinomycetota</taxon>
        <taxon>Actinomycetes</taxon>
        <taxon>Kitasatosporales</taxon>
        <taxon>Streptomycetaceae</taxon>
        <taxon>Streptodolium</taxon>
    </lineage>
</organism>
<dbReference type="PANTHER" id="PTHR23501:SF191">
    <property type="entry name" value="VACUOLAR BASIC AMINO ACID TRANSPORTER 4"/>
    <property type="match status" value="1"/>
</dbReference>
<evidence type="ECO:0000256" key="4">
    <source>
        <dbReference type="ARBA" id="ARBA00022989"/>
    </source>
</evidence>
<dbReference type="Gene3D" id="1.20.1250.20">
    <property type="entry name" value="MFS general substrate transporter like domains"/>
    <property type="match status" value="1"/>
</dbReference>
<proteinExistence type="predicted"/>
<protein>
    <submittedName>
        <fullName evidence="8">MFS transporter</fullName>
    </submittedName>
</protein>
<feature type="transmembrane region" description="Helical" evidence="6">
    <location>
        <begin position="319"/>
        <end position="339"/>
    </location>
</feature>
<reference evidence="8 9" key="1">
    <citation type="submission" date="2024-06" db="EMBL/GenBank/DDBJ databases">
        <title>The Natural Products Discovery Center: Release of the First 8490 Sequenced Strains for Exploring Actinobacteria Biosynthetic Diversity.</title>
        <authorList>
            <person name="Kalkreuter E."/>
            <person name="Kautsar S.A."/>
            <person name="Yang D."/>
            <person name="Bader C.D."/>
            <person name="Teijaro C.N."/>
            <person name="Fluegel L."/>
            <person name="Davis C.M."/>
            <person name="Simpson J.R."/>
            <person name="Lauterbach L."/>
            <person name="Steele A.D."/>
            <person name="Gui C."/>
            <person name="Meng S."/>
            <person name="Li G."/>
            <person name="Viehrig K."/>
            <person name="Ye F."/>
            <person name="Su P."/>
            <person name="Kiefer A.F."/>
            <person name="Nichols A."/>
            <person name="Cepeda A.J."/>
            <person name="Yan W."/>
            <person name="Fan B."/>
            <person name="Jiang Y."/>
            <person name="Adhikari A."/>
            <person name="Zheng C.-J."/>
            <person name="Schuster L."/>
            <person name="Cowan T.M."/>
            <person name="Smanski M.J."/>
            <person name="Chevrette M.G."/>
            <person name="De Carvalho L.P.S."/>
            <person name="Shen B."/>
        </authorList>
    </citation>
    <scope>NUCLEOTIDE SEQUENCE [LARGE SCALE GENOMIC DNA]</scope>
    <source>
        <strain evidence="8 9">NPDC048946</strain>
    </source>
</reference>
<keyword evidence="9" id="KW-1185">Reference proteome</keyword>
<dbReference type="RefSeq" id="WP_358362574.1">
    <property type="nucleotide sequence ID" value="NZ_JBEZFP010000142.1"/>
</dbReference>
<gene>
    <name evidence="8" type="ORF">AB0C36_35765</name>
</gene>
<feature type="transmembrane region" description="Helical" evidence="6">
    <location>
        <begin position="247"/>
        <end position="264"/>
    </location>
</feature>
<feature type="transmembrane region" description="Helical" evidence="6">
    <location>
        <begin position="177"/>
        <end position="198"/>
    </location>
</feature>
<evidence type="ECO:0000256" key="3">
    <source>
        <dbReference type="ARBA" id="ARBA00022692"/>
    </source>
</evidence>
<evidence type="ECO:0000256" key="1">
    <source>
        <dbReference type="ARBA" id="ARBA00004429"/>
    </source>
</evidence>
<dbReference type="InterPro" id="IPR020846">
    <property type="entry name" value="MFS_dom"/>
</dbReference>
<dbReference type="Proteomes" id="UP001551482">
    <property type="component" value="Unassembled WGS sequence"/>
</dbReference>
<dbReference type="PANTHER" id="PTHR23501">
    <property type="entry name" value="MAJOR FACILITATOR SUPERFAMILY"/>
    <property type="match status" value="1"/>
</dbReference>
<name>A0ABV3DUC6_9ACTN</name>
<sequence length="430" mass="42606">MTTAALRALPRSSHPVDAGGTIAATAAPRRIPALWLALLATPVAATANAPVLILPEISGALGTSTATATWLVTTFAWAMAIGTPLAAGLLRRRGATAALRTGTVSVVVGTLAVVLSPWLPLLLVGRAAQAFGGAALVTVAMNLAGDVRRMGVITAGFAMWGAVGPLAGSAITSALSWRAALVVSAVGLLAVPAVAAHLRTPEGHGAASAGTPDRPAQPGADQAFDARGAVALVTLVTALVLLPHFTLPALAVALVAAVLLALHVRTRRVGFVPVALLRSPVFLASAGLAGALSTAYFGLLFAVPRLMDDATTWAKGTIGVAQMAALLIGGAASWVLAAVSGRLGRGRVTAVLVLLGVAGPVAAVFAPWAPVLVVVPALAVLAASGGLSTLSVRASEVAPAPLRPAAIGLLNLTYQLGGAFGPAIALLAVA</sequence>
<feature type="transmembrane region" description="Helical" evidence="6">
    <location>
        <begin position="102"/>
        <end position="121"/>
    </location>
</feature>
<keyword evidence="4 6" id="KW-1133">Transmembrane helix</keyword>
<dbReference type="EMBL" id="JBEZFP010000142">
    <property type="protein sequence ID" value="MEU8138847.1"/>
    <property type="molecule type" value="Genomic_DNA"/>
</dbReference>
<feature type="transmembrane region" description="Helical" evidence="6">
    <location>
        <begin position="152"/>
        <end position="171"/>
    </location>
</feature>
<feature type="transmembrane region" description="Helical" evidence="6">
    <location>
        <begin position="375"/>
        <end position="394"/>
    </location>
</feature>
<feature type="transmembrane region" description="Helical" evidence="6">
    <location>
        <begin position="67"/>
        <end position="90"/>
    </location>
</feature>
<dbReference type="SUPFAM" id="SSF103473">
    <property type="entry name" value="MFS general substrate transporter"/>
    <property type="match status" value="1"/>
</dbReference>
<dbReference type="PROSITE" id="PS50850">
    <property type="entry name" value="MFS"/>
    <property type="match status" value="1"/>
</dbReference>
<dbReference type="Pfam" id="PF07690">
    <property type="entry name" value="MFS_1"/>
    <property type="match status" value="1"/>
</dbReference>
<feature type="domain" description="Major facilitator superfamily (MFS) profile" evidence="7">
    <location>
        <begin position="30"/>
        <end position="430"/>
    </location>
</feature>
<feature type="transmembrane region" description="Helical" evidence="6">
    <location>
        <begin position="276"/>
        <end position="299"/>
    </location>
</feature>
<feature type="transmembrane region" description="Helical" evidence="6">
    <location>
        <begin position="406"/>
        <end position="429"/>
    </location>
</feature>
<keyword evidence="3 6" id="KW-0812">Transmembrane</keyword>
<evidence type="ECO:0000259" key="7">
    <source>
        <dbReference type="PROSITE" id="PS50850"/>
    </source>
</evidence>
<keyword evidence="2" id="KW-0813">Transport</keyword>
<comment type="caution">
    <text evidence="8">The sequence shown here is derived from an EMBL/GenBank/DDBJ whole genome shotgun (WGS) entry which is preliminary data.</text>
</comment>
<evidence type="ECO:0000256" key="6">
    <source>
        <dbReference type="SAM" id="Phobius"/>
    </source>
</evidence>
<keyword evidence="5 6" id="KW-0472">Membrane</keyword>
<dbReference type="InterPro" id="IPR036259">
    <property type="entry name" value="MFS_trans_sf"/>
</dbReference>
<evidence type="ECO:0000256" key="2">
    <source>
        <dbReference type="ARBA" id="ARBA00022448"/>
    </source>
</evidence>
<evidence type="ECO:0000256" key="5">
    <source>
        <dbReference type="ARBA" id="ARBA00023136"/>
    </source>
</evidence>
<evidence type="ECO:0000313" key="8">
    <source>
        <dbReference type="EMBL" id="MEU8138847.1"/>
    </source>
</evidence>
<accession>A0ABV3DUC6</accession>
<feature type="transmembrane region" description="Helical" evidence="6">
    <location>
        <begin position="351"/>
        <end position="369"/>
    </location>
</feature>
<comment type="subcellular location">
    <subcellularLocation>
        <location evidence="1">Cell inner membrane</location>
        <topology evidence="1">Multi-pass membrane protein</topology>
    </subcellularLocation>
</comment>
<feature type="transmembrane region" description="Helical" evidence="6">
    <location>
        <begin position="33"/>
        <end position="55"/>
    </location>
</feature>
<dbReference type="InterPro" id="IPR011701">
    <property type="entry name" value="MFS"/>
</dbReference>
<evidence type="ECO:0000313" key="9">
    <source>
        <dbReference type="Proteomes" id="UP001551482"/>
    </source>
</evidence>